<dbReference type="RefSeq" id="WP_075017415.1">
    <property type="nucleotide sequence ID" value="NZ_FODD01000022.1"/>
</dbReference>
<dbReference type="AlphaFoldDB" id="A0A1H8NK16"/>
<dbReference type="InterPro" id="IPR010982">
    <property type="entry name" value="Lambda_DNA-bd_dom_sf"/>
</dbReference>
<dbReference type="InterPro" id="IPR001387">
    <property type="entry name" value="Cro/C1-type_HTH"/>
</dbReference>
<dbReference type="Pfam" id="PF10901">
    <property type="entry name" value="DUF2690"/>
    <property type="match status" value="1"/>
</dbReference>
<dbReference type="OrthoDB" id="3386996at2"/>
<name>A0A1H8NK16_9ACTN</name>
<dbReference type="CDD" id="cd00093">
    <property type="entry name" value="HTH_XRE"/>
    <property type="match status" value="1"/>
</dbReference>
<evidence type="ECO:0000256" key="1">
    <source>
        <dbReference type="SAM" id="MobiDB-lite"/>
    </source>
</evidence>
<evidence type="ECO:0000313" key="4">
    <source>
        <dbReference type="Proteomes" id="UP000181951"/>
    </source>
</evidence>
<organism evidence="3 4">
    <name type="scientific">Actinacidiphila rubida</name>
    <dbReference type="NCBI Taxonomy" id="310780"/>
    <lineage>
        <taxon>Bacteria</taxon>
        <taxon>Bacillati</taxon>
        <taxon>Actinomycetota</taxon>
        <taxon>Actinomycetes</taxon>
        <taxon>Kitasatosporales</taxon>
        <taxon>Streptomycetaceae</taxon>
        <taxon>Actinacidiphila</taxon>
    </lineage>
</organism>
<dbReference type="EMBL" id="FODD01000022">
    <property type="protein sequence ID" value="SEO29768.1"/>
    <property type="molecule type" value="Genomic_DNA"/>
</dbReference>
<dbReference type="PROSITE" id="PS50943">
    <property type="entry name" value="HTH_CROC1"/>
    <property type="match status" value="1"/>
</dbReference>
<keyword evidence="4" id="KW-1185">Reference proteome</keyword>
<dbReference type="Gene3D" id="1.10.260.40">
    <property type="entry name" value="lambda repressor-like DNA-binding domains"/>
    <property type="match status" value="1"/>
</dbReference>
<feature type="compositionally biased region" description="Low complexity" evidence="1">
    <location>
        <begin position="130"/>
        <end position="140"/>
    </location>
</feature>
<sequence>MRSSNLGTNQAGGQRERARLAAELRFLRERSGLTLAELADKSAYSRSSWQRYLSGAALPPWLAVRALCHLADEPEHRIRALWELAEGAWSGRGIVAPAPDQPDASSPSPSSSPLPASGPERAPEPEPEAEAAAAAAPAAAKPGSGRSLPAPLPDTSGAAATHSRPAGRAHRMRPGSRSGAVAAVLFLTAATGVVVHYDRQAGGRTPSGKPASTASAFHVGCTGAACDGRSPETTLCGVAPQTLLELLPAKGAGLEVRYQPLCRAAWARTWNNRLGDKLTLSEPGAPTQAVTVADSHALYGFTYTPLIALTGGHAALRVCLTTLAPSSTACRSVPVPPSASS</sequence>
<feature type="compositionally biased region" description="Basic residues" evidence="1">
    <location>
        <begin position="165"/>
        <end position="174"/>
    </location>
</feature>
<reference evidence="3 4" key="1">
    <citation type="submission" date="2016-10" db="EMBL/GenBank/DDBJ databases">
        <authorList>
            <person name="de Groot N.N."/>
        </authorList>
    </citation>
    <scope>NUCLEOTIDE SEQUENCE [LARGE SCALE GENOMIC DNA]</scope>
    <source>
        <strain evidence="3 4">CGMCC 4.2026</strain>
    </source>
</reference>
<accession>A0A1H8NK16</accession>
<dbReference type="Proteomes" id="UP000181951">
    <property type="component" value="Unassembled WGS sequence"/>
</dbReference>
<dbReference type="STRING" id="310780.SAMN05216267_1022105"/>
<dbReference type="GO" id="GO:0003677">
    <property type="term" value="F:DNA binding"/>
    <property type="evidence" value="ECO:0007669"/>
    <property type="project" value="InterPro"/>
</dbReference>
<dbReference type="InterPro" id="IPR021224">
    <property type="entry name" value="DUF2690"/>
</dbReference>
<feature type="compositionally biased region" description="Low complexity" evidence="1">
    <location>
        <begin position="96"/>
        <end position="120"/>
    </location>
</feature>
<feature type="region of interest" description="Disordered" evidence="1">
    <location>
        <begin position="93"/>
        <end position="175"/>
    </location>
</feature>
<protein>
    <submittedName>
        <fullName evidence="3">Helix-turn-helix domain-containing protein</fullName>
    </submittedName>
</protein>
<gene>
    <name evidence="3" type="ORF">SAMN05216267_1022105</name>
</gene>
<evidence type="ECO:0000259" key="2">
    <source>
        <dbReference type="PROSITE" id="PS50943"/>
    </source>
</evidence>
<proteinExistence type="predicted"/>
<feature type="domain" description="HTH cro/C1-type" evidence="2">
    <location>
        <begin position="24"/>
        <end position="59"/>
    </location>
</feature>
<dbReference type="Pfam" id="PF13560">
    <property type="entry name" value="HTH_31"/>
    <property type="match status" value="1"/>
</dbReference>
<dbReference type="SUPFAM" id="SSF47413">
    <property type="entry name" value="lambda repressor-like DNA-binding domains"/>
    <property type="match status" value="1"/>
</dbReference>
<dbReference type="SMART" id="SM00530">
    <property type="entry name" value="HTH_XRE"/>
    <property type="match status" value="1"/>
</dbReference>
<evidence type="ECO:0000313" key="3">
    <source>
        <dbReference type="EMBL" id="SEO29768.1"/>
    </source>
</evidence>